<dbReference type="AlphaFoldDB" id="A0AAW7Z8S4"/>
<keyword evidence="9" id="KW-1185">Reference proteome</keyword>
<dbReference type="RefSeq" id="WP_304540425.1">
    <property type="nucleotide sequence ID" value="NZ_JARPTC010000001.1"/>
</dbReference>
<accession>A0AAW7Z8S4</accession>
<name>A0AAW7Z8S4_9FIRM</name>
<dbReference type="PANTHER" id="PTHR35007:SF2">
    <property type="entry name" value="PILUS ASSEMBLE PROTEIN"/>
    <property type="match status" value="1"/>
</dbReference>
<evidence type="ECO:0000313" key="9">
    <source>
        <dbReference type="Proteomes" id="UP001172911"/>
    </source>
</evidence>
<feature type="transmembrane region" description="Helical" evidence="6">
    <location>
        <begin position="6"/>
        <end position="23"/>
    </location>
</feature>
<proteinExistence type="predicted"/>
<organism evidence="8 9">
    <name type="scientific">Desulforamulus aquiferis</name>
    <dbReference type="NCBI Taxonomy" id="1397668"/>
    <lineage>
        <taxon>Bacteria</taxon>
        <taxon>Bacillati</taxon>
        <taxon>Bacillota</taxon>
        <taxon>Clostridia</taxon>
        <taxon>Eubacteriales</taxon>
        <taxon>Peptococcaceae</taxon>
        <taxon>Desulforamulus</taxon>
    </lineage>
</organism>
<feature type="transmembrane region" description="Helical" evidence="6">
    <location>
        <begin position="263"/>
        <end position="283"/>
    </location>
</feature>
<feature type="transmembrane region" description="Helical" evidence="6">
    <location>
        <begin position="113"/>
        <end position="133"/>
    </location>
</feature>
<evidence type="ECO:0000313" key="8">
    <source>
        <dbReference type="EMBL" id="MDO7785802.1"/>
    </source>
</evidence>
<keyword evidence="5 6" id="KW-0472">Membrane</keyword>
<feature type="transmembrane region" description="Helical" evidence="6">
    <location>
        <begin position="86"/>
        <end position="107"/>
    </location>
</feature>
<evidence type="ECO:0000259" key="7">
    <source>
        <dbReference type="Pfam" id="PF00482"/>
    </source>
</evidence>
<dbReference type="PANTHER" id="PTHR35007">
    <property type="entry name" value="INTEGRAL MEMBRANE PROTEIN-RELATED"/>
    <property type="match status" value="1"/>
</dbReference>
<dbReference type="Pfam" id="PF00482">
    <property type="entry name" value="T2SSF"/>
    <property type="match status" value="1"/>
</dbReference>
<comment type="subcellular location">
    <subcellularLocation>
        <location evidence="1">Cell membrane</location>
        <topology evidence="1">Multi-pass membrane protein</topology>
    </subcellularLocation>
</comment>
<sequence>MDIKLMWLFYTGSVLAFGSWLLFRQRRTREIKAYLQGIPTEDNNQSIYIWDRLIKLFQPLFPNEQGMSWMKQMLIRANLSYTPEQVYATCYAFAAIQGVVVFGFYSGQDISRAGLMALLSAGLTFALPILYVWSKANERREKAGREYLPLLMLMRTLSKTSAGTNIDALGRAAIEDSNGVLASELRYALKAIERGEQKELALMEATNRIGLDDFTRFIESVIEADSKGVALSNVIESLIGAALHNISLLTTKKKGVSDKLMPIPLAGMIMPASTIIMVGPGLIRASQALTF</sequence>
<protein>
    <submittedName>
        <fullName evidence="8">Type II secretion system F family protein</fullName>
    </submittedName>
</protein>
<dbReference type="GO" id="GO:0005886">
    <property type="term" value="C:plasma membrane"/>
    <property type="evidence" value="ECO:0007669"/>
    <property type="project" value="UniProtKB-SubCell"/>
</dbReference>
<feature type="domain" description="Type II secretion system protein GspF" evidence="7">
    <location>
        <begin position="161"/>
        <end position="278"/>
    </location>
</feature>
<comment type="caution">
    <text evidence="8">The sequence shown here is derived from an EMBL/GenBank/DDBJ whole genome shotgun (WGS) entry which is preliminary data.</text>
</comment>
<reference evidence="8" key="1">
    <citation type="journal article" date="2023" name="J. Hazard. Mater.">
        <title>Anaerobic biodegradation of pyrene and benzo[a]pyrene by a new sulfate-reducing Desulforamulus aquiferis strain DSA.</title>
        <authorList>
            <person name="Zhang Z."/>
            <person name="Sun J."/>
            <person name="Gong X."/>
            <person name="Wang C."/>
            <person name="Wang H."/>
        </authorList>
    </citation>
    <scope>NUCLEOTIDE SEQUENCE</scope>
    <source>
        <strain evidence="8">DSA</strain>
    </source>
</reference>
<dbReference type="InterPro" id="IPR018076">
    <property type="entry name" value="T2SS_GspF_dom"/>
</dbReference>
<dbReference type="Proteomes" id="UP001172911">
    <property type="component" value="Unassembled WGS sequence"/>
</dbReference>
<keyword evidence="4 6" id="KW-1133">Transmembrane helix</keyword>
<evidence type="ECO:0000256" key="3">
    <source>
        <dbReference type="ARBA" id="ARBA00022692"/>
    </source>
</evidence>
<gene>
    <name evidence="8" type="ORF">P6N53_00960</name>
</gene>
<evidence type="ECO:0000256" key="5">
    <source>
        <dbReference type="ARBA" id="ARBA00023136"/>
    </source>
</evidence>
<evidence type="ECO:0000256" key="4">
    <source>
        <dbReference type="ARBA" id="ARBA00022989"/>
    </source>
</evidence>
<evidence type="ECO:0000256" key="6">
    <source>
        <dbReference type="SAM" id="Phobius"/>
    </source>
</evidence>
<keyword evidence="3 6" id="KW-0812">Transmembrane</keyword>
<keyword evidence="2" id="KW-1003">Cell membrane</keyword>
<dbReference type="EMBL" id="JARPTC010000001">
    <property type="protein sequence ID" value="MDO7785802.1"/>
    <property type="molecule type" value="Genomic_DNA"/>
</dbReference>
<reference evidence="8" key="2">
    <citation type="submission" date="2023-03" db="EMBL/GenBank/DDBJ databases">
        <authorList>
            <person name="Zhang Z."/>
        </authorList>
    </citation>
    <scope>NUCLEOTIDE SEQUENCE</scope>
    <source>
        <strain evidence="8">DSA</strain>
    </source>
</reference>
<evidence type="ECO:0000256" key="2">
    <source>
        <dbReference type="ARBA" id="ARBA00022475"/>
    </source>
</evidence>
<evidence type="ECO:0000256" key="1">
    <source>
        <dbReference type="ARBA" id="ARBA00004651"/>
    </source>
</evidence>